<protein>
    <submittedName>
        <fullName evidence="1">Uncharacterized protein</fullName>
    </submittedName>
</protein>
<name>A0A368YEI1_9HYPH</name>
<keyword evidence="2" id="KW-1185">Reference proteome</keyword>
<accession>A0A368YEI1</accession>
<evidence type="ECO:0000313" key="2">
    <source>
        <dbReference type="Proteomes" id="UP000253324"/>
    </source>
</evidence>
<gene>
    <name evidence="1" type="ORF">C7476_13810</name>
</gene>
<comment type="caution">
    <text evidence="1">The sequence shown here is derived from an EMBL/GenBank/DDBJ whole genome shotgun (WGS) entry which is preliminary data.</text>
</comment>
<dbReference type="EMBL" id="QPJM01000038">
    <property type="protein sequence ID" value="RCW77746.1"/>
    <property type="molecule type" value="Genomic_DNA"/>
</dbReference>
<proteinExistence type="predicted"/>
<reference evidence="1 2" key="1">
    <citation type="submission" date="2018-07" db="EMBL/GenBank/DDBJ databases">
        <title>Genomic Encyclopedia of Type Strains, Phase III (KMG-III): the genomes of soil and plant-associated and newly described type strains.</title>
        <authorList>
            <person name="Whitman W."/>
        </authorList>
    </citation>
    <scope>NUCLEOTIDE SEQUENCE [LARGE SCALE GENOMIC DNA]</scope>
    <source>
        <strain evidence="1 2">31-25a</strain>
    </source>
</reference>
<sequence>MTEDDRRLMTEISAQADIAYQSRPKRTDAMALAKALGTDFPHRKIEEIHQKINNVWRLRGLLCCDH</sequence>
<evidence type="ECO:0000313" key="1">
    <source>
        <dbReference type="EMBL" id="RCW77746.1"/>
    </source>
</evidence>
<dbReference type="Proteomes" id="UP000253324">
    <property type="component" value="Unassembled WGS sequence"/>
</dbReference>
<dbReference type="RefSeq" id="WP_114432998.1">
    <property type="nucleotide sequence ID" value="NZ_QPJM01000038.1"/>
</dbReference>
<dbReference type="OrthoDB" id="8452334at2"/>
<dbReference type="AlphaFoldDB" id="A0A368YEI1"/>
<organism evidence="1 2">
    <name type="scientific">Phyllobacterium bourgognense</name>
    <dbReference type="NCBI Taxonomy" id="314236"/>
    <lineage>
        <taxon>Bacteria</taxon>
        <taxon>Pseudomonadati</taxon>
        <taxon>Pseudomonadota</taxon>
        <taxon>Alphaproteobacteria</taxon>
        <taxon>Hyphomicrobiales</taxon>
        <taxon>Phyllobacteriaceae</taxon>
        <taxon>Phyllobacterium</taxon>
    </lineage>
</organism>